<comment type="caution">
    <text evidence="2">The sequence shown here is derived from an EMBL/GenBank/DDBJ whole genome shotgun (WGS) entry which is preliminary data.</text>
</comment>
<name>A0A9W7HXY3_HIBTR</name>
<dbReference type="Proteomes" id="UP001165190">
    <property type="component" value="Unassembled WGS sequence"/>
</dbReference>
<dbReference type="PANTHER" id="PTHR34189">
    <property type="entry name" value="TRANSMEMBRANE PROTEIN"/>
    <property type="match status" value="1"/>
</dbReference>
<gene>
    <name evidence="2" type="ORF">HRI_002065800</name>
</gene>
<proteinExistence type="predicted"/>
<dbReference type="OrthoDB" id="759788at2759"/>
<evidence type="ECO:0000256" key="1">
    <source>
        <dbReference type="SAM" id="Phobius"/>
    </source>
</evidence>
<organism evidence="2 3">
    <name type="scientific">Hibiscus trionum</name>
    <name type="common">Flower of an hour</name>
    <dbReference type="NCBI Taxonomy" id="183268"/>
    <lineage>
        <taxon>Eukaryota</taxon>
        <taxon>Viridiplantae</taxon>
        <taxon>Streptophyta</taxon>
        <taxon>Embryophyta</taxon>
        <taxon>Tracheophyta</taxon>
        <taxon>Spermatophyta</taxon>
        <taxon>Magnoliopsida</taxon>
        <taxon>eudicotyledons</taxon>
        <taxon>Gunneridae</taxon>
        <taxon>Pentapetalae</taxon>
        <taxon>rosids</taxon>
        <taxon>malvids</taxon>
        <taxon>Malvales</taxon>
        <taxon>Malvaceae</taxon>
        <taxon>Malvoideae</taxon>
        <taxon>Hibiscus</taxon>
    </lineage>
</organism>
<keyword evidence="1" id="KW-0472">Membrane</keyword>
<feature type="transmembrane region" description="Helical" evidence="1">
    <location>
        <begin position="72"/>
        <end position="90"/>
    </location>
</feature>
<evidence type="ECO:0000313" key="3">
    <source>
        <dbReference type="Proteomes" id="UP001165190"/>
    </source>
</evidence>
<dbReference type="EMBL" id="BSYR01000019">
    <property type="protein sequence ID" value="GMI83965.1"/>
    <property type="molecule type" value="Genomic_DNA"/>
</dbReference>
<accession>A0A9W7HXY3</accession>
<keyword evidence="1" id="KW-0812">Transmembrane</keyword>
<keyword evidence="3" id="KW-1185">Reference proteome</keyword>
<dbReference type="AlphaFoldDB" id="A0A9W7HXY3"/>
<reference evidence="2" key="1">
    <citation type="submission" date="2023-05" db="EMBL/GenBank/DDBJ databases">
        <title>Genome and transcriptome analyses reveal genes involved in the formation of fine ridges on petal epidermal cells in Hibiscus trionum.</title>
        <authorList>
            <person name="Koshimizu S."/>
            <person name="Masuda S."/>
            <person name="Ishii T."/>
            <person name="Shirasu K."/>
            <person name="Hoshino A."/>
            <person name="Arita M."/>
        </authorList>
    </citation>
    <scope>NUCLEOTIDE SEQUENCE</scope>
    <source>
        <strain evidence="2">Hamamatsu line</strain>
    </source>
</reference>
<keyword evidence="1" id="KW-1133">Transmembrane helix</keyword>
<protein>
    <submittedName>
        <fullName evidence="2">Uncharacterized protein</fullName>
    </submittedName>
</protein>
<dbReference type="PANTHER" id="PTHR34189:SF10">
    <property type="entry name" value="TRANSMEMBRANE PROTEIN"/>
    <property type="match status" value="1"/>
</dbReference>
<evidence type="ECO:0000313" key="2">
    <source>
        <dbReference type="EMBL" id="GMI83965.1"/>
    </source>
</evidence>
<sequence length="96" mass="10430">MHRPSSSSTNNPLISDQFFMNLPPAAMASSQLLKAATASDDDDHLPEYSDPITGSNKKEIAFHHHNGKGGRVVHLIPLVLLICALTLWSFSLPAHT</sequence>